<gene>
    <name evidence="3" type="ORF">IRI77_19345</name>
</gene>
<dbReference type="EMBL" id="CP063849">
    <property type="protein sequence ID" value="QOY85007.1"/>
    <property type="molecule type" value="Genomic_DNA"/>
</dbReference>
<dbReference type="Proteomes" id="UP000593892">
    <property type="component" value="Chromosome"/>
</dbReference>
<dbReference type="AlphaFoldDB" id="A0A7S7NK00"/>
<dbReference type="RefSeq" id="WP_194446677.1">
    <property type="nucleotide sequence ID" value="NZ_CP063849.1"/>
</dbReference>
<name>A0A7S7NK00_PALFE</name>
<dbReference type="InterPro" id="IPR017803">
    <property type="entry name" value="CHP03437_C"/>
</dbReference>
<sequence>MRLTRLALAFLACATTAWNQTQRQAPSYSADSIVNLASGERGRLAPNTLAAIYGKNLAPYSRARDAGDLQGNVLPYQLSGTGVTVRVGSLLAPVEYISPEVVTFLVPSELRAGPASIVLTYNFLSGPTIRVQLLPAAPAWFLMETGYVLGRHLDSMQWIDDAHPARPGERVVLYAAGLGDSEPVLPYRQVPREEVPLARLDRFRLLIGGLEMPVERLGYVGLTPGFPGVYEVNVVLPAISGPDPEVSIELPGAGTEPGIRLRLQPTPPQPDVPPLRSIK</sequence>
<feature type="signal peptide" evidence="2">
    <location>
        <begin position="1"/>
        <end position="19"/>
    </location>
</feature>
<evidence type="ECO:0000313" key="3">
    <source>
        <dbReference type="EMBL" id="QOY85007.1"/>
    </source>
</evidence>
<keyword evidence="2" id="KW-0732">Signal</keyword>
<accession>A0A7S7NK00</accession>
<proteinExistence type="predicted"/>
<protein>
    <submittedName>
        <fullName evidence="3">Uncharacterized protein</fullName>
    </submittedName>
</protein>
<organism evidence="3 4">
    <name type="scientific">Paludibaculum fermentans</name>
    <dbReference type="NCBI Taxonomy" id="1473598"/>
    <lineage>
        <taxon>Bacteria</taxon>
        <taxon>Pseudomonadati</taxon>
        <taxon>Acidobacteriota</taxon>
        <taxon>Terriglobia</taxon>
        <taxon>Bryobacterales</taxon>
        <taxon>Bryobacteraceae</taxon>
        <taxon>Paludibaculum</taxon>
    </lineage>
</organism>
<evidence type="ECO:0000313" key="4">
    <source>
        <dbReference type="Proteomes" id="UP000593892"/>
    </source>
</evidence>
<reference evidence="3 4" key="1">
    <citation type="submission" date="2020-10" db="EMBL/GenBank/DDBJ databases">
        <title>Complete genome sequence of Paludibaculum fermentans P105T, a facultatively anaerobic acidobacterium capable of dissimilatory Fe(III) reduction.</title>
        <authorList>
            <person name="Dedysh S.N."/>
            <person name="Beletsky A.V."/>
            <person name="Kulichevskaya I.S."/>
            <person name="Mardanov A.V."/>
            <person name="Ravin N.V."/>
        </authorList>
    </citation>
    <scope>NUCLEOTIDE SEQUENCE [LARGE SCALE GENOMIC DNA]</scope>
    <source>
        <strain evidence="3 4">P105</strain>
    </source>
</reference>
<dbReference type="NCBIfam" id="TIGR03437">
    <property type="entry name" value="Soli_cterm"/>
    <property type="match status" value="1"/>
</dbReference>
<evidence type="ECO:0000256" key="1">
    <source>
        <dbReference type="SAM" id="MobiDB-lite"/>
    </source>
</evidence>
<dbReference type="KEGG" id="pfer:IRI77_19345"/>
<evidence type="ECO:0000256" key="2">
    <source>
        <dbReference type="SAM" id="SignalP"/>
    </source>
</evidence>
<feature type="region of interest" description="Disordered" evidence="1">
    <location>
        <begin position="252"/>
        <end position="279"/>
    </location>
</feature>
<keyword evidence="4" id="KW-1185">Reference proteome</keyword>
<feature type="chain" id="PRO_5032821949" evidence="2">
    <location>
        <begin position="20"/>
        <end position="279"/>
    </location>
</feature>